<feature type="compositionally biased region" description="Low complexity" evidence="1">
    <location>
        <begin position="417"/>
        <end position="465"/>
    </location>
</feature>
<evidence type="ECO:0000313" key="4">
    <source>
        <dbReference type="Proteomes" id="UP001501222"/>
    </source>
</evidence>
<dbReference type="InterPro" id="IPR022435">
    <property type="entry name" value="Surface-anchored_actinobac"/>
</dbReference>
<dbReference type="NCBIfam" id="NF038134">
    <property type="entry name" value="choice_anch_M"/>
    <property type="match status" value="2"/>
</dbReference>
<organism evidence="3 4">
    <name type="scientific">Kribbella ginsengisoli</name>
    <dbReference type="NCBI Taxonomy" id="363865"/>
    <lineage>
        <taxon>Bacteria</taxon>
        <taxon>Bacillati</taxon>
        <taxon>Actinomycetota</taxon>
        <taxon>Actinomycetes</taxon>
        <taxon>Propionibacteriales</taxon>
        <taxon>Kribbellaceae</taxon>
        <taxon>Kribbella</taxon>
    </lineage>
</organism>
<feature type="transmembrane region" description="Helical" evidence="2">
    <location>
        <begin position="818"/>
        <end position="838"/>
    </location>
</feature>
<comment type="caution">
    <text evidence="3">The sequence shown here is derived from an EMBL/GenBank/DDBJ whole genome shotgun (WGS) entry which is preliminary data.</text>
</comment>
<feature type="compositionally biased region" description="Basic and acidic residues" evidence="1">
    <location>
        <begin position="479"/>
        <end position="490"/>
    </location>
</feature>
<dbReference type="RefSeq" id="WP_344839190.1">
    <property type="nucleotide sequence ID" value="NZ_BAABAA010000002.1"/>
</dbReference>
<protein>
    <recommendedName>
        <fullName evidence="5">Surface-anchored protein</fullName>
    </recommendedName>
</protein>
<keyword evidence="4" id="KW-1185">Reference proteome</keyword>
<keyword evidence="2" id="KW-0812">Transmembrane</keyword>
<feature type="region of interest" description="Disordered" evidence="1">
    <location>
        <begin position="255"/>
        <end position="467"/>
    </location>
</feature>
<feature type="compositionally biased region" description="Low complexity" evidence="1">
    <location>
        <begin position="357"/>
        <end position="376"/>
    </location>
</feature>
<dbReference type="NCBIfam" id="TIGR03769">
    <property type="entry name" value="P_ac_wall_RPT"/>
    <property type="match status" value="2"/>
</dbReference>
<reference evidence="4" key="1">
    <citation type="journal article" date="2019" name="Int. J. Syst. Evol. Microbiol.">
        <title>The Global Catalogue of Microorganisms (GCM) 10K type strain sequencing project: providing services to taxonomists for standard genome sequencing and annotation.</title>
        <authorList>
            <consortium name="The Broad Institute Genomics Platform"/>
            <consortium name="The Broad Institute Genome Sequencing Center for Infectious Disease"/>
            <person name="Wu L."/>
            <person name="Ma J."/>
        </authorList>
    </citation>
    <scope>NUCLEOTIDE SEQUENCE [LARGE SCALE GENOMIC DNA]</scope>
    <source>
        <strain evidence="4">JCM 16928</strain>
    </source>
</reference>
<feature type="compositionally biased region" description="Pro residues" evidence="1">
    <location>
        <begin position="291"/>
        <end position="305"/>
    </location>
</feature>
<proteinExistence type="predicted"/>
<keyword evidence="2" id="KW-1133">Transmembrane helix</keyword>
<feature type="compositionally biased region" description="Pro residues" evidence="1">
    <location>
        <begin position="406"/>
        <end position="416"/>
    </location>
</feature>
<feature type="compositionally biased region" description="Pro residues" evidence="1">
    <location>
        <begin position="347"/>
        <end position="356"/>
    </location>
</feature>
<feature type="region of interest" description="Disordered" evidence="1">
    <location>
        <begin position="479"/>
        <end position="500"/>
    </location>
</feature>
<feature type="transmembrane region" description="Helical" evidence="2">
    <location>
        <begin position="33"/>
        <end position="57"/>
    </location>
</feature>
<gene>
    <name evidence="3" type="ORF">GCM10022235_17380</name>
</gene>
<evidence type="ECO:0000313" key="3">
    <source>
        <dbReference type="EMBL" id="GAA3550257.1"/>
    </source>
</evidence>
<dbReference type="EMBL" id="BAABAA010000002">
    <property type="protein sequence ID" value="GAA3550257.1"/>
    <property type="molecule type" value="Genomic_DNA"/>
</dbReference>
<feature type="compositionally biased region" description="Low complexity" evidence="1">
    <location>
        <begin position="275"/>
        <end position="290"/>
    </location>
</feature>
<feature type="compositionally biased region" description="Low complexity" evidence="1">
    <location>
        <begin position="396"/>
        <end position="405"/>
    </location>
</feature>
<evidence type="ECO:0000256" key="2">
    <source>
        <dbReference type="SAM" id="Phobius"/>
    </source>
</evidence>
<feature type="compositionally biased region" description="Low complexity" evidence="1">
    <location>
        <begin position="306"/>
        <end position="346"/>
    </location>
</feature>
<feature type="compositionally biased region" description="Pro residues" evidence="1">
    <location>
        <begin position="258"/>
        <end position="274"/>
    </location>
</feature>
<evidence type="ECO:0008006" key="5">
    <source>
        <dbReference type="Google" id="ProtNLM"/>
    </source>
</evidence>
<keyword evidence="2" id="KW-0472">Membrane</keyword>
<dbReference type="Proteomes" id="UP001501222">
    <property type="component" value="Unassembled WGS sequence"/>
</dbReference>
<sequence>MTATHPRSPLPTRLRAQLSTLLRACRRPGPLSAGLRAGLLATGAALLVLALALGMALQPLRSYAGGAPEVLRAVHTDALHTTYDGSVLRLSTRIGLGEYREADPANLIFNLEDKASARVELPDLPAFAFLGKPGDPVWIAPESQDPDLIWPGWDTETITPGTLAGDAVDLTLLSASGPGNVEIFFNYDDFTGTAQRLFSAADPTLRTLHQPVGRHVHANWSFTALGTYHLAFQATATTTTGTPIASTPTTYTFVIGPYTPPGTPSTPTTPPGTPPTTSTPSNTPTATPTGPGHPTPTGPEHPTPTAPGRTTPTGPTGPTGPTAPTPTSTRTTTPTPATTSARTATPTPAPTTPPSAPASTRPPSTPPTSTSTPTTPLSQPPRSSASSGGDEEHATSDSPPNLNNSNPPPGSLPPCPTTSTPPTNPTTQSNPTTAQTNPPGTTNSPSPTNPSTTGPTNPANPTRTTLDNGHADYAVRLENGHLNSRIKDGTKPGTPIWRDPSSVTIKLTPASATHAPGGAFNFLGPAGSPLWQIPQTQKDGVIWLGWNTEELTSSQLSTPVDWRLTKVTGPGTIAVFEFDSFGQPKIIFNSRDGLPDIYKIPLGTHAHGNWSFTKPGTYQATFTHSATLTTGTHSTATSTLTFVVPAVPSNASNGAHPAVAHTTSASGAATVGGTDGASTTSTAASAGGVAAADATHRVGGGNFAAGMSSPHTAFDAAEPGSQGSVQAASAVPVRAGGLVDPASPARANVLVGATSPDRAVLAAGSQLRASVLTEATSPDRAGLDAAGPAGSRTGVAGVSPSRGVVEGCRLASTGAEVGPAWIGGGVTLLVIGVVTLVATRRRRGDA</sequence>
<accession>A0ABP6WGI3</accession>
<evidence type="ECO:0000256" key="1">
    <source>
        <dbReference type="SAM" id="MobiDB-lite"/>
    </source>
</evidence>
<name>A0ABP6WGI3_9ACTN</name>